<evidence type="ECO:0000313" key="1">
    <source>
        <dbReference type="EMBL" id="KAJ9089127.1"/>
    </source>
</evidence>
<keyword evidence="2" id="KW-1185">Reference proteome</keyword>
<comment type="caution">
    <text evidence="1">The sequence shown here is derived from an EMBL/GenBank/DDBJ whole genome shotgun (WGS) entry which is preliminary data.</text>
</comment>
<sequence>MKVCGFLGKLLLLAGCSALKECGFKALTKLINVDVSCEKWNGDIDINQYYKSSSSMEFMLQEVAGELSVNRELPSNLKWPLKVSSLVLNHDAKSRNNDFSQIKAEEIRIFGFQAEELIITEPSVLEWYYGSIKTITGITGTRLKRVVLGRDVRNRIQFSNVTRLDSLVFNQRLYPTFPSLMHVNEVYARYLMDDLIMDIQSVGKLDIITGDYSGGQSILLNNLETADEVTIASHKVKRFSAPKLIRGRLNIKDARELNLNENLRWNGTSFITSDDFCEKYFKAFKDHGLAFKTDNRCEVDCKQPYTPMNLTSYLSCRELKTIEINNKFDENITLHEATTITGDLIITNYNGTFSAPKLTEITGNVILTNPLNFSFSAPNLKKIQGSVTIQDSVFFSVPTLEKINEDITIQNSSFFSALNLDEIKGDVTILNSSFFLAPKLKKIQGSVTIHDTSDLYADNINEFQRNLIIQNSGSFSSPNLNSIQGSVTIQNSSSFLAPTLEKIQGNITILEFSELLTPKLKEIQGSITINDTSSLTAENLNDFQGIIILQNSSYFSASTLGKLQGDVTILDSSYFTAPKLKEIKGIVTIQDISTFSAPSLSKFQGSIILQNSSFFLGQEDDQSIDFSTDDS</sequence>
<organism evidence="1 2">
    <name type="scientific">Entomophthora muscae</name>
    <dbReference type="NCBI Taxonomy" id="34485"/>
    <lineage>
        <taxon>Eukaryota</taxon>
        <taxon>Fungi</taxon>
        <taxon>Fungi incertae sedis</taxon>
        <taxon>Zoopagomycota</taxon>
        <taxon>Entomophthoromycotina</taxon>
        <taxon>Entomophthoromycetes</taxon>
        <taxon>Entomophthorales</taxon>
        <taxon>Entomophthoraceae</taxon>
        <taxon>Entomophthora</taxon>
    </lineage>
</organism>
<dbReference type="Proteomes" id="UP001165960">
    <property type="component" value="Unassembled WGS sequence"/>
</dbReference>
<name>A0ACC2UQS2_9FUNG</name>
<reference evidence="1" key="1">
    <citation type="submission" date="2022-04" db="EMBL/GenBank/DDBJ databases">
        <title>Genome of the entomopathogenic fungus Entomophthora muscae.</title>
        <authorList>
            <person name="Elya C."/>
            <person name="Lovett B.R."/>
            <person name="Lee E."/>
            <person name="Macias A.M."/>
            <person name="Hajek A.E."/>
            <person name="De Bivort B.L."/>
            <person name="Kasson M.T."/>
            <person name="De Fine Licht H.H."/>
            <person name="Stajich J.E."/>
        </authorList>
    </citation>
    <scope>NUCLEOTIDE SEQUENCE</scope>
    <source>
        <strain evidence="1">Berkeley</strain>
    </source>
</reference>
<protein>
    <submittedName>
        <fullName evidence="1">Uncharacterized protein</fullName>
    </submittedName>
</protein>
<accession>A0ACC2UQS2</accession>
<proteinExistence type="predicted"/>
<dbReference type="EMBL" id="QTSX02000064">
    <property type="protein sequence ID" value="KAJ9089127.1"/>
    <property type="molecule type" value="Genomic_DNA"/>
</dbReference>
<gene>
    <name evidence="1" type="ORF">DSO57_1016049</name>
</gene>
<evidence type="ECO:0000313" key="2">
    <source>
        <dbReference type="Proteomes" id="UP001165960"/>
    </source>
</evidence>